<dbReference type="Proteomes" id="UP000324222">
    <property type="component" value="Unassembled WGS sequence"/>
</dbReference>
<evidence type="ECO:0000313" key="3">
    <source>
        <dbReference type="Proteomes" id="UP000324222"/>
    </source>
</evidence>
<dbReference type="AlphaFoldDB" id="A0A5B7FBX7"/>
<keyword evidence="3" id="KW-1185">Reference proteome</keyword>
<protein>
    <submittedName>
        <fullName evidence="2">Uncharacterized protein</fullName>
    </submittedName>
</protein>
<proteinExistence type="predicted"/>
<name>A0A5B7FBX7_PORTR</name>
<comment type="caution">
    <text evidence="2">The sequence shown here is derived from an EMBL/GenBank/DDBJ whole genome shotgun (WGS) entry which is preliminary data.</text>
</comment>
<gene>
    <name evidence="2" type="ORF">E2C01_036640</name>
</gene>
<evidence type="ECO:0000256" key="1">
    <source>
        <dbReference type="SAM" id="MobiDB-lite"/>
    </source>
</evidence>
<feature type="compositionally biased region" description="Polar residues" evidence="1">
    <location>
        <begin position="28"/>
        <end position="39"/>
    </location>
</feature>
<evidence type="ECO:0000313" key="2">
    <source>
        <dbReference type="EMBL" id="MPC43005.1"/>
    </source>
</evidence>
<reference evidence="2 3" key="1">
    <citation type="submission" date="2019-05" db="EMBL/GenBank/DDBJ databases">
        <title>Another draft genome of Portunus trituberculatus and its Hox gene families provides insights of decapod evolution.</title>
        <authorList>
            <person name="Jeong J.-H."/>
            <person name="Song I."/>
            <person name="Kim S."/>
            <person name="Choi T."/>
            <person name="Kim D."/>
            <person name="Ryu S."/>
            <person name="Kim W."/>
        </authorList>
    </citation>
    <scope>NUCLEOTIDE SEQUENCE [LARGE SCALE GENOMIC DNA]</scope>
    <source>
        <tissue evidence="2">Muscle</tissue>
    </source>
</reference>
<feature type="compositionally biased region" description="Low complexity" evidence="1">
    <location>
        <begin position="9"/>
        <end position="18"/>
    </location>
</feature>
<sequence>MFVSKEQQTNTTLNNTNNESRGWIGDSKPTQMNNNSTNQDIKSVPEYSSALIGWVKGEEFVETVLLLTPTPMATIPLPVLVSEGKEAGFLILTVSGVDISTLTSSFIFPSTLSSSTCCLVSAFRSSLFTSACSCVCLLPSLLLLSSFNTSSIPKSISSLS</sequence>
<organism evidence="2 3">
    <name type="scientific">Portunus trituberculatus</name>
    <name type="common">Swimming crab</name>
    <name type="synonym">Neptunus trituberculatus</name>
    <dbReference type="NCBI Taxonomy" id="210409"/>
    <lineage>
        <taxon>Eukaryota</taxon>
        <taxon>Metazoa</taxon>
        <taxon>Ecdysozoa</taxon>
        <taxon>Arthropoda</taxon>
        <taxon>Crustacea</taxon>
        <taxon>Multicrustacea</taxon>
        <taxon>Malacostraca</taxon>
        <taxon>Eumalacostraca</taxon>
        <taxon>Eucarida</taxon>
        <taxon>Decapoda</taxon>
        <taxon>Pleocyemata</taxon>
        <taxon>Brachyura</taxon>
        <taxon>Eubrachyura</taxon>
        <taxon>Portunoidea</taxon>
        <taxon>Portunidae</taxon>
        <taxon>Portuninae</taxon>
        <taxon>Portunus</taxon>
    </lineage>
</organism>
<dbReference type="EMBL" id="VSRR010005647">
    <property type="protein sequence ID" value="MPC43005.1"/>
    <property type="molecule type" value="Genomic_DNA"/>
</dbReference>
<feature type="region of interest" description="Disordered" evidence="1">
    <location>
        <begin position="1"/>
        <end position="39"/>
    </location>
</feature>
<accession>A0A5B7FBX7</accession>